<dbReference type="PANTHER" id="PTHR46731">
    <property type="entry name" value="F-BOX ONLY PROTEIN 15"/>
    <property type="match status" value="1"/>
</dbReference>
<evidence type="ECO:0000259" key="2">
    <source>
        <dbReference type="PROSITE" id="PS50181"/>
    </source>
</evidence>
<dbReference type="CDD" id="cd22093">
    <property type="entry name" value="F-box_FBXO15"/>
    <property type="match status" value="1"/>
</dbReference>
<feature type="compositionally biased region" description="Basic residues" evidence="1">
    <location>
        <begin position="28"/>
        <end position="38"/>
    </location>
</feature>
<reference evidence="3" key="1">
    <citation type="submission" date="2019-06" db="EMBL/GenBank/DDBJ databases">
        <authorList>
            <consortium name="Wellcome Sanger Institute Data Sharing"/>
        </authorList>
    </citation>
    <scope>NUCLEOTIDE SEQUENCE [LARGE SCALE GENOMIC DNA]</scope>
</reference>
<dbReference type="Pfam" id="PF12937">
    <property type="entry name" value="F-box-like"/>
    <property type="match status" value="1"/>
</dbReference>
<dbReference type="RefSeq" id="XP_029935733.1">
    <property type="nucleotide sequence ID" value="XM_030079873.1"/>
</dbReference>
<feature type="domain" description="F-box" evidence="2">
    <location>
        <begin position="84"/>
        <end position="130"/>
    </location>
</feature>
<evidence type="ECO:0000313" key="3">
    <source>
        <dbReference type="Ensembl" id="ENSMMDP00005040675.1"/>
    </source>
</evidence>
<proteinExistence type="predicted"/>
<accession>A0A667ZBY6</accession>
<reference evidence="3" key="3">
    <citation type="submission" date="2025-09" db="UniProtKB">
        <authorList>
            <consortium name="Ensembl"/>
        </authorList>
    </citation>
    <scope>IDENTIFICATION</scope>
</reference>
<dbReference type="GeneID" id="115379153"/>
<keyword evidence="4" id="KW-1185">Reference proteome</keyword>
<dbReference type="GO" id="GO:0019005">
    <property type="term" value="C:SCF ubiquitin ligase complex"/>
    <property type="evidence" value="ECO:0007669"/>
    <property type="project" value="TreeGrafter"/>
</dbReference>
<feature type="compositionally biased region" description="Polar residues" evidence="1">
    <location>
        <begin position="1"/>
        <end position="11"/>
    </location>
</feature>
<feature type="region of interest" description="Disordered" evidence="1">
    <location>
        <begin position="1"/>
        <end position="74"/>
    </location>
</feature>
<dbReference type="SUPFAM" id="SSF81383">
    <property type="entry name" value="F-box domain"/>
    <property type="match status" value="1"/>
</dbReference>
<evidence type="ECO:0000313" key="4">
    <source>
        <dbReference type="Proteomes" id="UP000472263"/>
    </source>
</evidence>
<sequence>MATGRKQTLLSLGSDGKPARPLPAKEKLTKKRNKRSGKKPPQDLSSFQRCDGSQPGGHMASRNAGVSTVRLSRPAKKSHRASTLYSIQSLPSEILIKILSYLDASSLFCLSHVSKLFCQLANDDIIWHKKYISEFGNSKMWKPNGTDEVVLKLGKVTVQDRPVGYWKRQYFRAIVGHDVYRWRRELQMISPLTGLPSQTQWVLRNLHVSWELTVSDKSGCEHTFEQAQAHYFQSSVVLCWTGDGWPMYSHISTLQLHGMMRRMSLNCPTLQRASWRSLIAKFDMKTQSAQVIGNDGLVKLIHLQPGIIIGIWRGQCSVAFVMVSLHFHRLMEKSLMGSSACPYYDPVEKAPFDDIDPEYGLHGYTLHFVLHNTVTVLMSSSFSQLFCRRTQIYDGLIQLTAISRSNLAQHIPLAGNINLPWKCEALEGTVENCCMMSLTLLDEFRKPFWCVSSPVSMVLAKSPVCYDYDGTHFEIQHQDSDGQVKMKIICLKEQGPFYLVSLTLYVPVYKVNKHFSRDY</sequence>
<dbReference type="OrthoDB" id="3219396at2759"/>
<dbReference type="PROSITE" id="PS50181">
    <property type="entry name" value="FBOX"/>
    <property type="match status" value="1"/>
</dbReference>
<protein>
    <submittedName>
        <fullName evidence="3">F-box protein 15</fullName>
    </submittedName>
</protein>
<organism evidence="3 4">
    <name type="scientific">Myripristis murdjan</name>
    <name type="common">pinecone soldierfish</name>
    <dbReference type="NCBI Taxonomy" id="586833"/>
    <lineage>
        <taxon>Eukaryota</taxon>
        <taxon>Metazoa</taxon>
        <taxon>Chordata</taxon>
        <taxon>Craniata</taxon>
        <taxon>Vertebrata</taxon>
        <taxon>Euteleostomi</taxon>
        <taxon>Actinopterygii</taxon>
        <taxon>Neopterygii</taxon>
        <taxon>Teleostei</taxon>
        <taxon>Neoteleostei</taxon>
        <taxon>Acanthomorphata</taxon>
        <taxon>Holocentriformes</taxon>
        <taxon>Holocentridae</taxon>
        <taxon>Myripristis</taxon>
    </lineage>
</organism>
<name>A0A667ZBY6_9TELE</name>
<dbReference type="Proteomes" id="UP000472263">
    <property type="component" value="Chromosome 20"/>
</dbReference>
<evidence type="ECO:0000256" key="1">
    <source>
        <dbReference type="SAM" id="MobiDB-lite"/>
    </source>
</evidence>
<dbReference type="InterPro" id="IPR036047">
    <property type="entry name" value="F-box-like_dom_sf"/>
</dbReference>
<dbReference type="InParanoid" id="A0A667ZBY6"/>
<dbReference type="CTD" id="201456"/>
<dbReference type="SMART" id="SM00256">
    <property type="entry name" value="FBOX"/>
    <property type="match status" value="1"/>
</dbReference>
<gene>
    <name evidence="3" type="primary">fbxo15</name>
</gene>
<dbReference type="Ensembl" id="ENSMMDT00005041508.1">
    <property type="protein sequence ID" value="ENSMMDP00005040675.1"/>
    <property type="gene ID" value="ENSMMDG00005018819.1"/>
</dbReference>
<dbReference type="Gene3D" id="1.20.1280.50">
    <property type="match status" value="1"/>
</dbReference>
<dbReference type="InterPro" id="IPR001810">
    <property type="entry name" value="F-box_dom"/>
</dbReference>
<dbReference type="GeneTree" id="ENSGT00390000017498"/>
<reference evidence="3" key="2">
    <citation type="submission" date="2025-08" db="UniProtKB">
        <authorList>
            <consortium name="Ensembl"/>
        </authorList>
    </citation>
    <scope>IDENTIFICATION</scope>
</reference>
<dbReference type="AlphaFoldDB" id="A0A667ZBY6"/>
<dbReference type="PANTHER" id="PTHR46731:SF1">
    <property type="entry name" value="F-BOX ONLY PROTEIN 15"/>
    <property type="match status" value="1"/>
</dbReference>
<dbReference type="FunCoup" id="A0A667ZBY6">
    <property type="interactions" value="782"/>
</dbReference>